<dbReference type="RefSeq" id="WP_201070710.1">
    <property type="nucleotide sequence ID" value="NZ_CAJNAS010000004.1"/>
</dbReference>
<evidence type="ECO:0000259" key="1">
    <source>
        <dbReference type="PROSITE" id="PS50112"/>
    </source>
</evidence>
<name>A0A9N8QVT6_9BURK</name>
<dbReference type="Gene3D" id="3.30.450.20">
    <property type="entry name" value="PAS domain"/>
    <property type="match status" value="1"/>
</dbReference>
<dbReference type="InterPro" id="IPR000014">
    <property type="entry name" value="PAS"/>
</dbReference>
<dbReference type="InterPro" id="IPR035965">
    <property type="entry name" value="PAS-like_dom_sf"/>
</dbReference>
<dbReference type="EMBL" id="CAJNAS010000004">
    <property type="protein sequence ID" value="CAE6877278.1"/>
    <property type="molecule type" value="Genomic_DNA"/>
</dbReference>
<dbReference type="InterPro" id="IPR013767">
    <property type="entry name" value="PAS_fold"/>
</dbReference>
<proteinExistence type="predicted"/>
<dbReference type="Proteomes" id="UP000675121">
    <property type="component" value="Unassembled WGS sequence"/>
</dbReference>
<comment type="caution">
    <text evidence="2">The sequence shown here is derived from an EMBL/GenBank/DDBJ whole genome shotgun (WGS) entry which is preliminary data.</text>
</comment>
<dbReference type="SMART" id="SM00091">
    <property type="entry name" value="PAS"/>
    <property type="match status" value="1"/>
</dbReference>
<reference evidence="2" key="1">
    <citation type="submission" date="2021-02" db="EMBL/GenBank/DDBJ databases">
        <authorList>
            <person name="Vanwijnsberghe S."/>
        </authorList>
    </citation>
    <scope>NUCLEOTIDE SEQUENCE</scope>
    <source>
        <strain evidence="2">R-70211</strain>
    </source>
</reference>
<dbReference type="Pfam" id="PF00989">
    <property type="entry name" value="PAS"/>
    <property type="match status" value="1"/>
</dbReference>
<feature type="domain" description="PAS" evidence="1">
    <location>
        <begin position="95"/>
        <end position="147"/>
    </location>
</feature>
<dbReference type="GO" id="GO:0006355">
    <property type="term" value="P:regulation of DNA-templated transcription"/>
    <property type="evidence" value="ECO:0007669"/>
    <property type="project" value="InterPro"/>
</dbReference>
<sequence>MSLILPTIVASETTIILLLTLRKSRQLAPLANGRVELQDRFTRYVARVVSDAAAVRPNTSAQVDGVELPDISVDLPRPVAPSERAPMDAHGRENGENYLREILTSLLVAILILNERGMIVTLSPQAAELFGYRSDELIGKPVELLIHDLRFNTNAADRVEVLALERSQCQPTGVWRASCGSGLHQTDTPLRPESWPV</sequence>
<organism evidence="2 3">
    <name type="scientific">Paraburkholderia domus</name>
    <dbReference type="NCBI Taxonomy" id="2793075"/>
    <lineage>
        <taxon>Bacteria</taxon>
        <taxon>Pseudomonadati</taxon>
        <taxon>Pseudomonadota</taxon>
        <taxon>Betaproteobacteria</taxon>
        <taxon>Burkholderiales</taxon>
        <taxon>Burkholderiaceae</taxon>
        <taxon>Paraburkholderia</taxon>
    </lineage>
</organism>
<keyword evidence="3" id="KW-1185">Reference proteome</keyword>
<dbReference type="PROSITE" id="PS50112">
    <property type="entry name" value="PAS"/>
    <property type="match status" value="1"/>
</dbReference>
<dbReference type="AlphaFoldDB" id="A0A9N8QVT6"/>
<protein>
    <recommendedName>
        <fullName evidence="1">PAS domain-containing protein</fullName>
    </recommendedName>
</protein>
<gene>
    <name evidence="2" type="ORF">R70211_01858</name>
</gene>
<dbReference type="CDD" id="cd00130">
    <property type="entry name" value="PAS"/>
    <property type="match status" value="1"/>
</dbReference>
<dbReference type="NCBIfam" id="TIGR00229">
    <property type="entry name" value="sensory_box"/>
    <property type="match status" value="1"/>
</dbReference>
<dbReference type="SUPFAM" id="SSF55785">
    <property type="entry name" value="PYP-like sensor domain (PAS domain)"/>
    <property type="match status" value="1"/>
</dbReference>
<evidence type="ECO:0000313" key="3">
    <source>
        <dbReference type="Proteomes" id="UP000675121"/>
    </source>
</evidence>
<evidence type="ECO:0000313" key="2">
    <source>
        <dbReference type="EMBL" id="CAE6877278.1"/>
    </source>
</evidence>
<accession>A0A9N8QVT6</accession>